<protein>
    <submittedName>
        <fullName evidence="3">Putative transcriptional regulator</fullName>
    </submittedName>
</protein>
<name>A0A1R3IMN2_COCAP</name>
<dbReference type="AlphaFoldDB" id="A0A1R3IMN2"/>
<evidence type="ECO:0000313" key="4">
    <source>
        <dbReference type="Proteomes" id="UP000188268"/>
    </source>
</evidence>
<keyword evidence="2" id="KW-0732">Signal</keyword>
<feature type="chain" id="PRO_5012774346" evidence="2">
    <location>
        <begin position="30"/>
        <end position="121"/>
    </location>
</feature>
<evidence type="ECO:0000256" key="1">
    <source>
        <dbReference type="SAM" id="MobiDB-lite"/>
    </source>
</evidence>
<feature type="region of interest" description="Disordered" evidence="1">
    <location>
        <begin position="43"/>
        <end position="121"/>
    </location>
</feature>
<gene>
    <name evidence="3" type="ORF">CCACVL1_11141</name>
</gene>
<accession>A0A1R3IMN2</accession>
<dbReference type="Gramene" id="OMO83849">
    <property type="protein sequence ID" value="OMO83849"/>
    <property type="gene ID" value="CCACVL1_11141"/>
</dbReference>
<dbReference type="EMBL" id="AWWV01009825">
    <property type="protein sequence ID" value="OMO83849.1"/>
    <property type="molecule type" value="Genomic_DNA"/>
</dbReference>
<organism evidence="3 4">
    <name type="scientific">Corchorus capsularis</name>
    <name type="common">Jute</name>
    <dbReference type="NCBI Taxonomy" id="210143"/>
    <lineage>
        <taxon>Eukaryota</taxon>
        <taxon>Viridiplantae</taxon>
        <taxon>Streptophyta</taxon>
        <taxon>Embryophyta</taxon>
        <taxon>Tracheophyta</taxon>
        <taxon>Spermatophyta</taxon>
        <taxon>Magnoliopsida</taxon>
        <taxon>eudicotyledons</taxon>
        <taxon>Gunneridae</taxon>
        <taxon>Pentapetalae</taxon>
        <taxon>rosids</taxon>
        <taxon>malvids</taxon>
        <taxon>Malvales</taxon>
        <taxon>Malvaceae</taxon>
        <taxon>Grewioideae</taxon>
        <taxon>Apeibeae</taxon>
        <taxon>Corchorus</taxon>
    </lineage>
</organism>
<dbReference type="Proteomes" id="UP000188268">
    <property type="component" value="Unassembled WGS sequence"/>
</dbReference>
<feature type="compositionally biased region" description="Polar residues" evidence="1">
    <location>
        <begin position="110"/>
        <end position="121"/>
    </location>
</feature>
<comment type="caution">
    <text evidence="3">The sequence shown here is derived from an EMBL/GenBank/DDBJ whole genome shotgun (WGS) entry which is preliminary data.</text>
</comment>
<evidence type="ECO:0000313" key="3">
    <source>
        <dbReference type="EMBL" id="OMO83849.1"/>
    </source>
</evidence>
<reference evidence="3 4" key="1">
    <citation type="submission" date="2013-09" db="EMBL/GenBank/DDBJ databases">
        <title>Corchorus capsularis genome sequencing.</title>
        <authorList>
            <person name="Alam M."/>
            <person name="Haque M.S."/>
            <person name="Islam M.S."/>
            <person name="Emdad E.M."/>
            <person name="Islam M.M."/>
            <person name="Ahmed B."/>
            <person name="Halim A."/>
            <person name="Hossen Q.M.M."/>
            <person name="Hossain M.Z."/>
            <person name="Ahmed R."/>
            <person name="Khan M.M."/>
            <person name="Islam R."/>
            <person name="Rashid M.M."/>
            <person name="Khan S.A."/>
            <person name="Rahman M.S."/>
            <person name="Alam M."/>
        </authorList>
    </citation>
    <scope>NUCLEOTIDE SEQUENCE [LARGE SCALE GENOMIC DNA]</scope>
    <source>
        <strain evidence="4">cv. CVL-1</strain>
        <tissue evidence="3">Whole seedling</tissue>
    </source>
</reference>
<sequence length="121" mass="13760">MKSMASTAISFGRWRSVPVLLLLISSSSTITRFQRNNRSLLNSFNTFKSTKRDPIDPTNNRSDSKVNRHEPSHQAQHKGNQIAFKTKQKPPRPDRQPRGARHRRLELTSHLATEPTSISGD</sequence>
<proteinExistence type="predicted"/>
<feature type="signal peptide" evidence="2">
    <location>
        <begin position="1"/>
        <end position="29"/>
    </location>
</feature>
<evidence type="ECO:0000256" key="2">
    <source>
        <dbReference type="SAM" id="SignalP"/>
    </source>
</evidence>
<feature type="compositionally biased region" description="Basic and acidic residues" evidence="1">
    <location>
        <begin position="62"/>
        <end position="72"/>
    </location>
</feature>
<keyword evidence="4" id="KW-1185">Reference proteome</keyword>